<evidence type="ECO:0000313" key="1">
    <source>
        <dbReference type="EMBL" id="GBM13546.1"/>
    </source>
</evidence>
<comment type="caution">
    <text evidence="1">The sequence shown here is derived from an EMBL/GenBank/DDBJ whole genome shotgun (WGS) entry which is preliminary data.</text>
</comment>
<dbReference type="EMBL" id="BGPR01000330">
    <property type="protein sequence ID" value="GBM13546.1"/>
    <property type="molecule type" value="Genomic_DNA"/>
</dbReference>
<proteinExistence type="predicted"/>
<dbReference type="Proteomes" id="UP000499080">
    <property type="component" value="Unassembled WGS sequence"/>
</dbReference>
<gene>
    <name evidence="1" type="ORF">AVEN_123965_1</name>
</gene>
<reference evidence="1 2" key="1">
    <citation type="journal article" date="2019" name="Sci. Rep.">
        <title>Orb-weaving spider Araneus ventricosus genome elucidates the spidroin gene catalogue.</title>
        <authorList>
            <person name="Kono N."/>
            <person name="Nakamura H."/>
            <person name="Ohtoshi R."/>
            <person name="Moran D.A.P."/>
            <person name="Shinohara A."/>
            <person name="Yoshida Y."/>
            <person name="Fujiwara M."/>
            <person name="Mori M."/>
            <person name="Tomita M."/>
            <person name="Arakawa K."/>
        </authorList>
    </citation>
    <scope>NUCLEOTIDE SEQUENCE [LARGE SCALE GENOMIC DNA]</scope>
</reference>
<protein>
    <submittedName>
        <fullName evidence="1">Uncharacterized protein</fullName>
    </submittedName>
</protein>
<accession>A0A4Y2DBU4</accession>
<name>A0A4Y2DBU4_ARAVE</name>
<sequence>MEKSASVIAMQVIVYDALIESADWRKRFRSPQVEAGELHALEELTDRLAADAPLPQPIWPRFDQHGIRRYGARLRSNLAALLDHPSGELRLR</sequence>
<dbReference type="AlphaFoldDB" id="A0A4Y2DBU4"/>
<keyword evidence="2" id="KW-1185">Reference proteome</keyword>
<evidence type="ECO:0000313" key="2">
    <source>
        <dbReference type="Proteomes" id="UP000499080"/>
    </source>
</evidence>
<organism evidence="1 2">
    <name type="scientific">Araneus ventricosus</name>
    <name type="common">Orbweaver spider</name>
    <name type="synonym">Epeira ventricosa</name>
    <dbReference type="NCBI Taxonomy" id="182803"/>
    <lineage>
        <taxon>Eukaryota</taxon>
        <taxon>Metazoa</taxon>
        <taxon>Ecdysozoa</taxon>
        <taxon>Arthropoda</taxon>
        <taxon>Chelicerata</taxon>
        <taxon>Arachnida</taxon>
        <taxon>Araneae</taxon>
        <taxon>Araneomorphae</taxon>
        <taxon>Entelegynae</taxon>
        <taxon>Araneoidea</taxon>
        <taxon>Araneidae</taxon>
        <taxon>Araneus</taxon>
    </lineage>
</organism>